<dbReference type="STRING" id="406327.Mevan_1321"/>
<dbReference type="FunFam" id="3.30.1960.10:FF:000010">
    <property type="entry name" value="tRNA(Phe) 7-((3-amino-3-carboxypropyl)-4-demethylwyosine(37)-N(4))-methyltransferase 1"/>
    <property type="match status" value="1"/>
</dbReference>
<dbReference type="SUPFAM" id="SSF111278">
    <property type="entry name" value="SSo0622-like"/>
    <property type="match status" value="1"/>
</dbReference>
<dbReference type="PANTHER" id="PTHR48418:SF1">
    <property type="entry name" value="TRNA WYBUTOSINE-SYNTHESIZING PROTEIN 3"/>
    <property type="match status" value="1"/>
</dbReference>
<evidence type="ECO:0000259" key="8">
    <source>
        <dbReference type="Pfam" id="PF02676"/>
    </source>
</evidence>
<evidence type="ECO:0000256" key="1">
    <source>
        <dbReference type="ARBA" id="ARBA00008569"/>
    </source>
</evidence>
<dbReference type="Pfam" id="PF02676">
    <property type="entry name" value="TYW3"/>
    <property type="match status" value="1"/>
</dbReference>
<evidence type="ECO:0000256" key="3">
    <source>
        <dbReference type="ARBA" id="ARBA00022679"/>
    </source>
</evidence>
<dbReference type="AlphaFoldDB" id="A6URU6"/>
<dbReference type="Gene3D" id="3.30.1960.10">
    <property type="entry name" value="tRNA wybutosine-synthesizing-like"/>
    <property type="match status" value="1"/>
</dbReference>
<comment type="catalytic activity">
    <reaction evidence="7">
        <text>4-demethyl-7-[(3S)-3-amino-3-carboxypropyl]wyosine(37) in tRNA(Phe) + S-adenosyl-L-methionine = 7-[(3S)-3-amino-3-carboxypropyl]wyosine(37) in tRNA(Phe) + S-adenosyl-L-homocysteine + H(+)</text>
        <dbReference type="Rhea" id="RHEA:36635"/>
        <dbReference type="Rhea" id="RHEA-COMP:10378"/>
        <dbReference type="Rhea" id="RHEA-COMP:10379"/>
        <dbReference type="ChEBI" id="CHEBI:15378"/>
        <dbReference type="ChEBI" id="CHEBI:57856"/>
        <dbReference type="ChEBI" id="CHEBI:59789"/>
        <dbReference type="ChEBI" id="CHEBI:73543"/>
        <dbReference type="ChEBI" id="CHEBI:73550"/>
        <dbReference type="EC" id="2.1.1.282"/>
    </reaction>
</comment>
<dbReference type="NCBIfam" id="NF047731">
    <property type="entry name" value="tRNAMtaseTaw3"/>
    <property type="match status" value="1"/>
</dbReference>
<name>A6URU6_METVS</name>
<dbReference type="InterPro" id="IPR003827">
    <property type="entry name" value="tRNA_yW-synthesising"/>
</dbReference>
<evidence type="ECO:0000256" key="6">
    <source>
        <dbReference type="ARBA" id="ARBA00030554"/>
    </source>
</evidence>
<dbReference type="PANTHER" id="PTHR48418">
    <property type="entry name" value="TRNA WYBUTOSINE-SYNTHESIZING PROTEIN 3"/>
    <property type="match status" value="1"/>
</dbReference>
<comment type="similarity">
    <text evidence="1 7">Belongs to the TYW3 family.</text>
</comment>
<keyword evidence="10" id="KW-1185">Reference proteome</keyword>
<dbReference type="GO" id="GO:0030488">
    <property type="term" value="P:tRNA methylation"/>
    <property type="evidence" value="ECO:0007669"/>
    <property type="project" value="InterPro"/>
</dbReference>
<dbReference type="InterPro" id="IPR022908">
    <property type="entry name" value="Taw3"/>
</dbReference>
<dbReference type="EMBL" id="CP000742">
    <property type="protein sequence ID" value="ABR55218.1"/>
    <property type="molecule type" value="Genomic_DNA"/>
</dbReference>
<sequence>MFDNDKKHTLEKLQNAVENGYVDPEIMYFVDQINELKNYYTTSSCIGRCGIIEFPKGKNPKIYSKWLGKWHHYAEYSEIDEAISKKSKDFEKISFVLNSPILHIASKDLNSSKALLDLAYNNGLKGTSIKAITGRRFIVEIITTVKLDAPVAYDGKMIVDFQYLKILLDEGNHKLKHARNSLKRLYDKLDELNR</sequence>
<comment type="function">
    <text evidence="7">S-adenosyl-L-methionine-dependent methyltransferase that acts as a component of the wyosine derivatives biosynthesis pathway. Probably methylates N-4 position of wybutosine-86 to produce wybutosine-72.</text>
</comment>
<dbReference type="GeneID" id="5324768"/>
<evidence type="ECO:0000256" key="4">
    <source>
        <dbReference type="ARBA" id="ARBA00022691"/>
    </source>
</evidence>
<reference evidence="9" key="1">
    <citation type="submission" date="2007-06" db="EMBL/GenBank/DDBJ databases">
        <title>Complete sequence of Methanococcus vannielii SB.</title>
        <authorList>
            <consortium name="US DOE Joint Genome Institute"/>
            <person name="Copeland A."/>
            <person name="Lucas S."/>
            <person name="Lapidus A."/>
            <person name="Barry K."/>
            <person name="Glavina del Rio T."/>
            <person name="Dalin E."/>
            <person name="Tice H."/>
            <person name="Pitluck S."/>
            <person name="Chain P."/>
            <person name="Malfatti S."/>
            <person name="Shin M."/>
            <person name="Vergez L."/>
            <person name="Schmutz J."/>
            <person name="Larimer F."/>
            <person name="Land M."/>
            <person name="Hauser L."/>
            <person name="Kyrpides N."/>
            <person name="Anderson I."/>
            <person name="Sieprawska-Lupa M."/>
            <person name="Whitman W.B."/>
            <person name="Richardson P."/>
        </authorList>
    </citation>
    <scope>NUCLEOTIDE SEQUENCE [LARGE SCALE GENOMIC DNA]</scope>
    <source>
        <strain evidence="9">SB</strain>
    </source>
</reference>
<gene>
    <name evidence="7" type="primary">taw3</name>
    <name evidence="9" type="ordered locus">Mevan_1321</name>
</gene>
<dbReference type="HAMAP" id="MF_00266">
    <property type="entry name" value="TYW3_archaea"/>
    <property type="match status" value="1"/>
</dbReference>
<dbReference type="KEGG" id="mvn:Mevan_1321"/>
<keyword evidence="2 7" id="KW-0489">Methyltransferase</keyword>
<dbReference type="NCBIfam" id="NF003265">
    <property type="entry name" value="PRK04235.1-4"/>
    <property type="match status" value="1"/>
</dbReference>
<dbReference type="RefSeq" id="WP_012066133.1">
    <property type="nucleotide sequence ID" value="NC_009634.1"/>
</dbReference>
<keyword evidence="3 7" id="KW-0808">Transferase</keyword>
<evidence type="ECO:0000256" key="2">
    <source>
        <dbReference type="ARBA" id="ARBA00022603"/>
    </source>
</evidence>
<dbReference type="EC" id="2.1.1.282" evidence="7"/>
<dbReference type="GO" id="GO:0008175">
    <property type="term" value="F:tRNA methyltransferase activity"/>
    <property type="evidence" value="ECO:0007669"/>
    <property type="project" value="InterPro"/>
</dbReference>
<evidence type="ECO:0000313" key="9">
    <source>
        <dbReference type="EMBL" id="ABR55218.1"/>
    </source>
</evidence>
<evidence type="ECO:0000256" key="7">
    <source>
        <dbReference type="HAMAP-Rule" id="MF_00266"/>
    </source>
</evidence>
<accession>A6URU6</accession>
<keyword evidence="4 7" id="KW-0949">S-adenosyl-L-methionine</keyword>
<dbReference type="Proteomes" id="UP000001107">
    <property type="component" value="Chromosome"/>
</dbReference>
<dbReference type="GO" id="GO:0031591">
    <property type="term" value="P:wybutosine biosynthetic process"/>
    <property type="evidence" value="ECO:0007669"/>
    <property type="project" value="InterPro"/>
</dbReference>
<dbReference type="HOGENOM" id="CLU_047426_2_0_2"/>
<dbReference type="eggNOG" id="arCOG04156">
    <property type="taxonomic scope" value="Archaea"/>
</dbReference>
<protein>
    <recommendedName>
        <fullName evidence="6 7">tRNA(Phe) 7-((3-amino-3-carboxypropyl)-4-demethylwyosine(37)-N(4))-methyltransferase</fullName>
        <ecNumber evidence="7">2.1.1.282</ecNumber>
    </recommendedName>
    <alternativeName>
        <fullName evidence="7">tRNA wyosine derivatives biosynthesis protein Taw3</fullName>
    </alternativeName>
</protein>
<evidence type="ECO:0000256" key="5">
    <source>
        <dbReference type="ARBA" id="ARBA00022694"/>
    </source>
</evidence>
<dbReference type="InterPro" id="IPR036602">
    <property type="entry name" value="tRNA_yW-synthesising-like_sf"/>
</dbReference>
<keyword evidence="5 7" id="KW-0819">tRNA processing</keyword>
<dbReference type="OrthoDB" id="19299at2157"/>
<evidence type="ECO:0000313" key="10">
    <source>
        <dbReference type="Proteomes" id="UP000001107"/>
    </source>
</evidence>
<organism evidence="9 10">
    <name type="scientific">Methanococcus vannielii (strain ATCC 35089 / DSM 1224 / JCM 13029 / OCM 148 / SB)</name>
    <dbReference type="NCBI Taxonomy" id="406327"/>
    <lineage>
        <taxon>Archaea</taxon>
        <taxon>Methanobacteriati</taxon>
        <taxon>Methanobacteriota</taxon>
        <taxon>Methanomada group</taxon>
        <taxon>Methanococci</taxon>
        <taxon>Methanococcales</taxon>
        <taxon>Methanococcaceae</taxon>
        <taxon>Methanococcus</taxon>
    </lineage>
</organism>
<feature type="domain" description="tRNA wybutosine-synthesizing protein" evidence="8">
    <location>
        <begin position="5"/>
        <end position="190"/>
    </location>
</feature>
<proteinExistence type="inferred from homology"/>